<dbReference type="InterPro" id="IPR007044">
    <property type="entry name" value="Cyclodeamin/CycHdrlase"/>
</dbReference>
<dbReference type="Gene3D" id="1.20.120.680">
    <property type="entry name" value="Formiminotetrahydrofolate cyclodeaminase monomer, up-and-down helical bundle"/>
    <property type="match status" value="1"/>
</dbReference>
<dbReference type="EMBL" id="JANLCK010000006">
    <property type="protein sequence ID" value="MCS5726785.1"/>
    <property type="molecule type" value="Genomic_DNA"/>
</dbReference>
<dbReference type="AlphaFoldDB" id="A0AA42BTT5"/>
<gene>
    <name evidence="2" type="ORF">N1028_12860</name>
</gene>
<dbReference type="RefSeq" id="WP_259529591.1">
    <property type="nucleotide sequence ID" value="NZ_JANLCK010000006.1"/>
</dbReference>
<sequence length="221" mass="22645">MSDDTAREVSARHSGLREWTARLAEPVGDPGGGAAAGVMLAMAASLAAMAAAYTAPERYEAAATAPGGSEHVHEHVRAAIASRAAALRERALELADLDGDASQQFGEAFRIREAPEREHAIREASLDAATSSESLGDAALPLVTDLEWLHAHANPAVHADVVVACAALRGALAGARANLVADTGILASHTDGDPAAESARPELDAAADRLTAAIARLDQLA</sequence>
<protein>
    <submittedName>
        <fullName evidence="2">Cyclodeaminase/cyclohydrolase family protein</fullName>
    </submittedName>
</protein>
<reference evidence="2" key="1">
    <citation type="submission" date="2022-08" db="EMBL/GenBank/DDBJ databases">
        <authorList>
            <person name="Deng Y."/>
            <person name="Han X.-F."/>
            <person name="Zhang Y.-Q."/>
        </authorList>
    </citation>
    <scope>NUCLEOTIDE SEQUENCE</scope>
    <source>
        <strain evidence="2">CPCC 203407</strain>
    </source>
</reference>
<evidence type="ECO:0000259" key="1">
    <source>
        <dbReference type="Pfam" id="PF04961"/>
    </source>
</evidence>
<organism evidence="2 3">
    <name type="scientific">Herbiconiux oxytropis</name>
    <dbReference type="NCBI Taxonomy" id="2970915"/>
    <lineage>
        <taxon>Bacteria</taxon>
        <taxon>Bacillati</taxon>
        <taxon>Actinomycetota</taxon>
        <taxon>Actinomycetes</taxon>
        <taxon>Micrococcales</taxon>
        <taxon>Microbacteriaceae</taxon>
        <taxon>Herbiconiux</taxon>
    </lineage>
</organism>
<dbReference type="SUPFAM" id="SSF101262">
    <property type="entry name" value="Methenyltetrahydrofolate cyclohydrolase-like"/>
    <property type="match status" value="1"/>
</dbReference>
<name>A0AA42BTT5_9MICO</name>
<comment type="caution">
    <text evidence="2">The sequence shown here is derived from an EMBL/GenBank/DDBJ whole genome shotgun (WGS) entry which is preliminary data.</text>
</comment>
<dbReference type="Pfam" id="PF04961">
    <property type="entry name" value="FTCD_C"/>
    <property type="match status" value="1"/>
</dbReference>
<dbReference type="GO" id="GO:0003824">
    <property type="term" value="F:catalytic activity"/>
    <property type="evidence" value="ECO:0007669"/>
    <property type="project" value="InterPro"/>
</dbReference>
<proteinExistence type="predicted"/>
<feature type="domain" description="Cyclodeaminase/cyclohydrolase" evidence="1">
    <location>
        <begin position="16"/>
        <end position="179"/>
    </location>
</feature>
<evidence type="ECO:0000313" key="2">
    <source>
        <dbReference type="EMBL" id="MCS5726785.1"/>
    </source>
</evidence>
<accession>A0AA42BTT5</accession>
<dbReference type="Proteomes" id="UP001165587">
    <property type="component" value="Unassembled WGS sequence"/>
</dbReference>
<dbReference type="InterPro" id="IPR036178">
    <property type="entry name" value="Formintransfe-cycloase-like_sf"/>
</dbReference>
<keyword evidence="3" id="KW-1185">Reference proteome</keyword>
<evidence type="ECO:0000313" key="3">
    <source>
        <dbReference type="Proteomes" id="UP001165587"/>
    </source>
</evidence>